<evidence type="ECO:0000256" key="12">
    <source>
        <dbReference type="RuleBase" id="RU000679"/>
    </source>
</evidence>
<gene>
    <name evidence="14" type="ORF">WH47_10579</name>
</gene>
<evidence type="ECO:0000256" key="13">
    <source>
        <dbReference type="SAM" id="Phobius"/>
    </source>
</evidence>
<protein>
    <submittedName>
        <fullName evidence="14">Sodium channel protein Nach</fullName>
    </submittedName>
</protein>
<dbReference type="Proteomes" id="UP000053825">
    <property type="component" value="Unassembled WGS sequence"/>
</dbReference>
<dbReference type="EMBL" id="KQ414885">
    <property type="protein sequence ID" value="KOC59880.1"/>
    <property type="molecule type" value="Genomic_DNA"/>
</dbReference>
<evidence type="ECO:0000256" key="4">
    <source>
        <dbReference type="ARBA" id="ARBA00022461"/>
    </source>
</evidence>
<evidence type="ECO:0000256" key="8">
    <source>
        <dbReference type="ARBA" id="ARBA00023065"/>
    </source>
</evidence>
<evidence type="ECO:0000313" key="15">
    <source>
        <dbReference type="Proteomes" id="UP000053825"/>
    </source>
</evidence>
<evidence type="ECO:0000256" key="5">
    <source>
        <dbReference type="ARBA" id="ARBA00022692"/>
    </source>
</evidence>
<dbReference type="PANTHER" id="PTHR11690">
    <property type="entry name" value="AMILORIDE-SENSITIVE SODIUM CHANNEL-RELATED"/>
    <property type="match status" value="1"/>
</dbReference>
<keyword evidence="7" id="KW-0915">Sodium</keyword>
<keyword evidence="3 12" id="KW-0813">Transport</keyword>
<evidence type="ECO:0000256" key="3">
    <source>
        <dbReference type="ARBA" id="ARBA00022448"/>
    </source>
</evidence>
<evidence type="ECO:0000256" key="10">
    <source>
        <dbReference type="ARBA" id="ARBA00023201"/>
    </source>
</evidence>
<dbReference type="PRINTS" id="PR01078">
    <property type="entry name" value="AMINACHANNEL"/>
</dbReference>
<keyword evidence="15" id="KW-1185">Reference proteome</keyword>
<keyword evidence="4 12" id="KW-0894">Sodium channel</keyword>
<comment type="subcellular location">
    <subcellularLocation>
        <location evidence="1">Membrane</location>
        <topology evidence="1">Multi-pass membrane protein</topology>
    </subcellularLocation>
</comment>
<evidence type="ECO:0000256" key="6">
    <source>
        <dbReference type="ARBA" id="ARBA00022989"/>
    </source>
</evidence>
<evidence type="ECO:0000256" key="7">
    <source>
        <dbReference type="ARBA" id="ARBA00023053"/>
    </source>
</evidence>
<dbReference type="GO" id="GO:0005886">
    <property type="term" value="C:plasma membrane"/>
    <property type="evidence" value="ECO:0007669"/>
    <property type="project" value="TreeGrafter"/>
</dbReference>
<keyword evidence="11 12" id="KW-0407">Ion channel</keyword>
<evidence type="ECO:0000313" key="14">
    <source>
        <dbReference type="EMBL" id="KOC59880.1"/>
    </source>
</evidence>
<evidence type="ECO:0000256" key="2">
    <source>
        <dbReference type="ARBA" id="ARBA00007193"/>
    </source>
</evidence>
<dbReference type="AlphaFoldDB" id="A0A0L7QMQ9"/>
<dbReference type="Gene3D" id="2.60.470.10">
    <property type="entry name" value="Acid-sensing ion channels like domains"/>
    <property type="match status" value="1"/>
</dbReference>
<evidence type="ECO:0000256" key="11">
    <source>
        <dbReference type="ARBA" id="ARBA00023303"/>
    </source>
</evidence>
<keyword evidence="5 12" id="KW-0812">Transmembrane</keyword>
<evidence type="ECO:0000256" key="1">
    <source>
        <dbReference type="ARBA" id="ARBA00004141"/>
    </source>
</evidence>
<dbReference type="STRING" id="597456.A0A0L7QMQ9"/>
<dbReference type="PANTHER" id="PTHR11690:SF243">
    <property type="entry name" value="PICKPOCKET 12-RELATED"/>
    <property type="match status" value="1"/>
</dbReference>
<dbReference type="Pfam" id="PF00858">
    <property type="entry name" value="ASC"/>
    <property type="match status" value="1"/>
</dbReference>
<evidence type="ECO:0000256" key="9">
    <source>
        <dbReference type="ARBA" id="ARBA00023136"/>
    </source>
</evidence>
<keyword evidence="10 12" id="KW-0739">Sodium transport</keyword>
<accession>A0A0L7QMQ9</accession>
<dbReference type="InterPro" id="IPR001873">
    <property type="entry name" value="ENaC"/>
</dbReference>
<dbReference type="GO" id="GO:0015280">
    <property type="term" value="F:ligand-gated sodium channel activity"/>
    <property type="evidence" value="ECO:0007669"/>
    <property type="project" value="TreeGrafter"/>
</dbReference>
<name>A0A0L7QMQ9_9HYME</name>
<keyword evidence="8 12" id="KW-0406">Ion transport</keyword>
<keyword evidence="6 13" id="KW-1133">Transmembrane helix</keyword>
<comment type="similarity">
    <text evidence="2 12">Belongs to the amiloride-sensitive sodium channel (TC 1.A.6) family.</text>
</comment>
<sequence length="583" mass="67583">MFSDNEAVWIEIRRKCNQDVNTMPIKLYYREYSKTEEGNEVVPIEATYRTTDKATLNYLRSHDPNLPYFINTVHLQNPYKQTQRLEGYATRDNFRVRPPSFKIMYRSKDTTLRSRYNRNVLSKKENALTQYYDHEEEYKGISKGESQQCWSNSDIRTTLKQYCTNSTLHGLRYVGDSNLSAVERVFWIISFSLAVLTASYYIWFLYQKWVSTPIIISLSPEPVSLNEFPFPSITICNMNNVKKSEAQRISAGNDARKKLLLEDRCNFENNSATLDFVESAITWNSMRHFMINVSQSCTEMLHFCQWHGNLTDCEKIFNPAMTDEGMCCNFNSVHKKYLFYNPRDWADLNITFPPSSIDWTPETGYEENAAPDSVPWRPYGAGQFYGLTLVLDADIDEYYCSSSASVGFKMLLHNPVETPKIAEFAFTVTPGEETRVIVTPRISTASKTIISVPQRKRKCFFTSERKLRYYRTYTQRNCILECEANFTQKICDCVQYYMPKSSNTPICEKKDDACATNARRAMEVKLYDDDSGITSFNVSETPSCNCYPGCYEINYNVQISQSKLVPTFAIADGYVKKNREYFT</sequence>
<feature type="transmembrane region" description="Helical" evidence="13">
    <location>
        <begin position="185"/>
        <end position="206"/>
    </location>
</feature>
<keyword evidence="9 13" id="KW-0472">Membrane</keyword>
<reference evidence="14 15" key="1">
    <citation type="submission" date="2015-07" db="EMBL/GenBank/DDBJ databases">
        <title>The genome of Habropoda laboriosa.</title>
        <authorList>
            <person name="Pan H."/>
            <person name="Kapheim K."/>
        </authorList>
    </citation>
    <scope>NUCLEOTIDE SEQUENCE [LARGE SCALE GENOMIC DNA]</scope>
    <source>
        <strain evidence="14">0110345459</strain>
    </source>
</reference>
<dbReference type="OrthoDB" id="6021021at2759"/>
<organism evidence="14 15">
    <name type="scientific">Habropoda laboriosa</name>
    <dbReference type="NCBI Taxonomy" id="597456"/>
    <lineage>
        <taxon>Eukaryota</taxon>
        <taxon>Metazoa</taxon>
        <taxon>Ecdysozoa</taxon>
        <taxon>Arthropoda</taxon>
        <taxon>Hexapoda</taxon>
        <taxon>Insecta</taxon>
        <taxon>Pterygota</taxon>
        <taxon>Neoptera</taxon>
        <taxon>Endopterygota</taxon>
        <taxon>Hymenoptera</taxon>
        <taxon>Apocrita</taxon>
        <taxon>Aculeata</taxon>
        <taxon>Apoidea</taxon>
        <taxon>Anthophila</taxon>
        <taxon>Apidae</taxon>
        <taxon>Habropoda</taxon>
    </lineage>
</organism>
<proteinExistence type="inferred from homology"/>